<dbReference type="AlphaFoldDB" id="A0A919RC02"/>
<protein>
    <submittedName>
        <fullName evidence="2">Uncharacterized protein</fullName>
    </submittedName>
</protein>
<sequence length="316" mass="35463">MSRRVNPPKPPEEHPALGDALRTGPFDRALQLAIQSRGLSLERIHSRLAERGIPVSVASLSYWQRGISRPERPSSMLAVRALEEILDLAPDSLVTLIGPRRPRGRWLGHVPGSLTYQDVCQAHHGLGSLLDGIDNPVDGQLETLSHHESYLIGPRREELAARSRVVFRARCDGVDRYIAIHHNEEGVAPIDVTSDLCRIGRIRSDPARGLTAAELLFDRPLTSGETYVVEYAFTTTGGGPAATQYVRGFRFPTREYLLQIRFDEAAVPPRCYQTWQPNVETAAADLQELRIDNWNTVHLFEFESRAGVHGIRWEWN</sequence>
<evidence type="ECO:0000313" key="3">
    <source>
        <dbReference type="Proteomes" id="UP000606172"/>
    </source>
</evidence>
<organism evidence="2 3">
    <name type="scientific">Sinosporangium siamense</name>
    <dbReference type="NCBI Taxonomy" id="1367973"/>
    <lineage>
        <taxon>Bacteria</taxon>
        <taxon>Bacillati</taxon>
        <taxon>Actinomycetota</taxon>
        <taxon>Actinomycetes</taxon>
        <taxon>Streptosporangiales</taxon>
        <taxon>Streptosporangiaceae</taxon>
        <taxon>Sinosporangium</taxon>
    </lineage>
</organism>
<comment type="caution">
    <text evidence="2">The sequence shown here is derived from an EMBL/GenBank/DDBJ whole genome shotgun (WGS) entry which is preliminary data.</text>
</comment>
<name>A0A919RC02_9ACTN</name>
<accession>A0A919RC02</accession>
<evidence type="ECO:0000313" key="2">
    <source>
        <dbReference type="EMBL" id="GII90657.1"/>
    </source>
</evidence>
<dbReference type="RefSeq" id="WP_204021189.1">
    <property type="nucleotide sequence ID" value="NZ_BOOW01000006.1"/>
</dbReference>
<reference evidence="2" key="1">
    <citation type="submission" date="2021-01" db="EMBL/GenBank/DDBJ databases">
        <title>Whole genome shotgun sequence of Sinosporangium siamense NBRC 109515.</title>
        <authorList>
            <person name="Komaki H."/>
            <person name="Tamura T."/>
        </authorList>
    </citation>
    <scope>NUCLEOTIDE SEQUENCE</scope>
    <source>
        <strain evidence="2">NBRC 109515</strain>
    </source>
</reference>
<keyword evidence="3" id="KW-1185">Reference proteome</keyword>
<gene>
    <name evidence="2" type="ORF">Ssi02_08880</name>
</gene>
<feature type="region of interest" description="Disordered" evidence="1">
    <location>
        <begin position="1"/>
        <end position="21"/>
    </location>
</feature>
<dbReference type="Proteomes" id="UP000606172">
    <property type="component" value="Unassembled WGS sequence"/>
</dbReference>
<dbReference type="EMBL" id="BOOW01000006">
    <property type="protein sequence ID" value="GII90657.1"/>
    <property type="molecule type" value="Genomic_DNA"/>
</dbReference>
<evidence type="ECO:0000256" key="1">
    <source>
        <dbReference type="SAM" id="MobiDB-lite"/>
    </source>
</evidence>
<proteinExistence type="predicted"/>